<reference evidence="2" key="1">
    <citation type="submission" date="2022-11" db="UniProtKB">
        <authorList>
            <consortium name="WormBaseParasite"/>
        </authorList>
    </citation>
    <scope>IDENTIFICATION</scope>
</reference>
<dbReference type="Proteomes" id="UP000887564">
    <property type="component" value="Unplaced"/>
</dbReference>
<evidence type="ECO:0000313" key="2">
    <source>
        <dbReference type="WBParaSite" id="PEQ_0001116701-mRNA-1"/>
    </source>
</evidence>
<evidence type="ECO:0000313" key="1">
    <source>
        <dbReference type="Proteomes" id="UP000887564"/>
    </source>
</evidence>
<proteinExistence type="predicted"/>
<sequence length="42" mass="4901">LSRVITPAFIRLFQNCTIGNRLHLSFPKKLLVSKFCDIFFIC</sequence>
<protein>
    <submittedName>
        <fullName evidence="2">Uncharacterized protein</fullName>
    </submittedName>
</protein>
<accession>A0A914RYC1</accession>
<organism evidence="1 2">
    <name type="scientific">Parascaris equorum</name>
    <name type="common">Equine roundworm</name>
    <dbReference type="NCBI Taxonomy" id="6256"/>
    <lineage>
        <taxon>Eukaryota</taxon>
        <taxon>Metazoa</taxon>
        <taxon>Ecdysozoa</taxon>
        <taxon>Nematoda</taxon>
        <taxon>Chromadorea</taxon>
        <taxon>Rhabditida</taxon>
        <taxon>Spirurina</taxon>
        <taxon>Ascaridomorpha</taxon>
        <taxon>Ascaridoidea</taxon>
        <taxon>Ascarididae</taxon>
        <taxon>Parascaris</taxon>
    </lineage>
</organism>
<dbReference type="WBParaSite" id="PEQ_0001116701-mRNA-1">
    <property type="protein sequence ID" value="PEQ_0001116701-mRNA-1"/>
    <property type="gene ID" value="PEQ_0001116701"/>
</dbReference>
<keyword evidence="1" id="KW-1185">Reference proteome</keyword>
<name>A0A914RYC1_PAREQ</name>
<dbReference type="AlphaFoldDB" id="A0A914RYC1"/>